<dbReference type="GO" id="GO:0005576">
    <property type="term" value="C:extracellular region"/>
    <property type="evidence" value="ECO:0007669"/>
    <property type="project" value="TreeGrafter"/>
</dbReference>
<organism evidence="17 18">
    <name type="scientific">Cutibacterium modestum</name>
    <dbReference type="NCBI Taxonomy" id="2559073"/>
    <lineage>
        <taxon>Bacteria</taxon>
        <taxon>Bacillati</taxon>
        <taxon>Actinomycetota</taxon>
        <taxon>Actinomycetes</taxon>
        <taxon>Propionibacteriales</taxon>
        <taxon>Propionibacteriaceae</taxon>
        <taxon>Cutibacterium</taxon>
    </lineage>
</organism>
<keyword evidence="11 13" id="KW-0961">Cell wall biogenesis/degradation</keyword>
<dbReference type="PANTHER" id="PTHR30582">
    <property type="entry name" value="L,D-TRANSPEPTIDASE"/>
    <property type="match status" value="1"/>
</dbReference>
<feature type="signal peptide" evidence="15">
    <location>
        <begin position="1"/>
        <end position="22"/>
    </location>
</feature>
<keyword evidence="10" id="KW-0012">Acyltransferase</keyword>
<evidence type="ECO:0000256" key="12">
    <source>
        <dbReference type="ARBA" id="ARBA00060592"/>
    </source>
</evidence>
<dbReference type="InterPro" id="IPR050979">
    <property type="entry name" value="LD-transpeptidase"/>
</dbReference>
<dbReference type="GO" id="GO:0071972">
    <property type="term" value="F:peptidoglycan L,D-transpeptidase activity"/>
    <property type="evidence" value="ECO:0007669"/>
    <property type="project" value="TreeGrafter"/>
</dbReference>
<dbReference type="FunFam" id="2.40.440.10:FF:000005">
    <property type="entry name" value="L,D-transpeptidase 2"/>
    <property type="match status" value="1"/>
</dbReference>
<protein>
    <recommendedName>
        <fullName evidence="16">L,D-TPase catalytic domain-containing protein</fullName>
    </recommendedName>
</protein>
<dbReference type="GO" id="GO:0071555">
    <property type="term" value="P:cell wall organization"/>
    <property type="evidence" value="ECO:0007669"/>
    <property type="project" value="UniProtKB-UniRule"/>
</dbReference>
<evidence type="ECO:0000256" key="15">
    <source>
        <dbReference type="SAM" id="SignalP"/>
    </source>
</evidence>
<dbReference type="InterPro" id="IPR041280">
    <property type="entry name" value="Big_10"/>
</dbReference>
<dbReference type="InterPro" id="IPR005490">
    <property type="entry name" value="LD_TPept_cat_dom"/>
</dbReference>
<evidence type="ECO:0000256" key="5">
    <source>
        <dbReference type="ARBA" id="ARBA00022960"/>
    </source>
</evidence>
<keyword evidence="2" id="KW-1003">Cell membrane</keyword>
<dbReference type="Gene3D" id="2.40.440.10">
    <property type="entry name" value="L,D-transpeptidase catalytic domain-like"/>
    <property type="match status" value="1"/>
</dbReference>
<keyword evidence="7" id="KW-0472">Membrane</keyword>
<evidence type="ECO:0000256" key="14">
    <source>
        <dbReference type="SAM" id="MobiDB-lite"/>
    </source>
</evidence>
<comment type="pathway">
    <text evidence="1 13">Cell wall biogenesis; peptidoglycan biosynthesis.</text>
</comment>
<proteinExistence type="predicted"/>
<dbReference type="Pfam" id="PF03734">
    <property type="entry name" value="YkuD"/>
    <property type="match status" value="1"/>
</dbReference>
<dbReference type="Pfam" id="PF17964">
    <property type="entry name" value="Big_10"/>
    <property type="match status" value="1"/>
</dbReference>
<evidence type="ECO:0000256" key="4">
    <source>
        <dbReference type="ARBA" id="ARBA00022729"/>
    </source>
</evidence>
<evidence type="ECO:0000256" key="13">
    <source>
        <dbReference type="PROSITE-ProRule" id="PRU01373"/>
    </source>
</evidence>
<dbReference type="GO" id="GO:0016746">
    <property type="term" value="F:acyltransferase activity"/>
    <property type="evidence" value="ECO:0007669"/>
    <property type="project" value="UniProtKB-KW"/>
</dbReference>
<evidence type="ECO:0000256" key="9">
    <source>
        <dbReference type="ARBA" id="ARBA00023288"/>
    </source>
</evidence>
<evidence type="ECO:0000313" key="17">
    <source>
        <dbReference type="EMBL" id="BCY26441.1"/>
    </source>
</evidence>
<keyword evidence="8" id="KW-0564">Palmitate</keyword>
<dbReference type="InterPro" id="IPR038063">
    <property type="entry name" value="Transpep_catalytic_dom"/>
</dbReference>
<evidence type="ECO:0000256" key="7">
    <source>
        <dbReference type="ARBA" id="ARBA00023136"/>
    </source>
</evidence>
<evidence type="ECO:0000256" key="3">
    <source>
        <dbReference type="ARBA" id="ARBA00022679"/>
    </source>
</evidence>
<reference evidence="17" key="1">
    <citation type="submission" date="2021-06" db="EMBL/GenBank/DDBJ databases">
        <title>Genome sequence of Cutibacterium modestum strain KB17-24694.</title>
        <authorList>
            <person name="Dekio I."/>
            <person name="Asahina A."/>
            <person name="Nishida M."/>
        </authorList>
    </citation>
    <scope>NUCLEOTIDE SEQUENCE</scope>
    <source>
        <strain evidence="17">KB17-24694</strain>
    </source>
</reference>
<dbReference type="Gene3D" id="2.60.40.3710">
    <property type="match status" value="1"/>
</dbReference>
<feature type="active site" description="Proton donor/acceptor" evidence="13">
    <location>
        <position position="340"/>
    </location>
</feature>
<dbReference type="CDD" id="cd13432">
    <property type="entry name" value="LDT_IgD_like_2"/>
    <property type="match status" value="1"/>
</dbReference>
<dbReference type="SUPFAM" id="SSF141523">
    <property type="entry name" value="L,D-transpeptidase catalytic domain-like"/>
    <property type="match status" value="1"/>
</dbReference>
<dbReference type="Gene3D" id="2.60.40.3780">
    <property type="match status" value="1"/>
</dbReference>
<sequence length="410" mass="43723">MPSSLTRRSVLATGAIALPMTAASCAKTSLGENGFGSSGNSGNGGNSATPTPTPTPTPAALTITADHPITELQPGDALKFTVANGALKDVEVTNSEGGEVKGTLKDAVWTPSKPWNLNSSYTLTATLSNTDPHAGPTTTVTKKVKSVDGDVNVVEMLYDDASVGIGMPVIIKFEHEVIDASMRAKIQKAMQIDVSPKQEGSWGWIDQTQLMWRPKDFWKAGTKVSVRGNLTGLPTSSHRWITHDVEGSFQVGDARIIKIYIDDHKMDVLRDGKIVRTIPVTTGKPGATTTTRSGTKVIIERDATKVMDSSTVGIPNGSSGYYHVKVKYAMRVTYTGEFIHAAPWSEGSQGSANVSHGCVGLSTENAKWLFNFCAAGDPVISSGSNRQFKPGEGIGCWCYDWSGWQKLSAV</sequence>
<evidence type="ECO:0000256" key="1">
    <source>
        <dbReference type="ARBA" id="ARBA00004752"/>
    </source>
</evidence>
<accession>A0AAD1KS63</accession>
<keyword evidence="5 13" id="KW-0133">Cell shape</keyword>
<evidence type="ECO:0000256" key="6">
    <source>
        <dbReference type="ARBA" id="ARBA00022984"/>
    </source>
</evidence>
<name>A0AAD1KS63_9ACTN</name>
<evidence type="ECO:0000259" key="16">
    <source>
        <dbReference type="PROSITE" id="PS52029"/>
    </source>
</evidence>
<comment type="pathway">
    <text evidence="12">Glycan biosynthesis.</text>
</comment>
<feature type="region of interest" description="Disordered" evidence="14">
    <location>
        <begin position="36"/>
        <end position="61"/>
    </location>
</feature>
<evidence type="ECO:0000256" key="10">
    <source>
        <dbReference type="ARBA" id="ARBA00023315"/>
    </source>
</evidence>
<dbReference type="PANTHER" id="PTHR30582:SF2">
    <property type="entry name" value="L,D-TRANSPEPTIDASE YCIB-RELATED"/>
    <property type="match status" value="1"/>
</dbReference>
<evidence type="ECO:0000313" key="18">
    <source>
        <dbReference type="Proteomes" id="UP000825072"/>
    </source>
</evidence>
<dbReference type="AlphaFoldDB" id="A0AAD1KS63"/>
<evidence type="ECO:0000256" key="11">
    <source>
        <dbReference type="ARBA" id="ARBA00023316"/>
    </source>
</evidence>
<feature type="compositionally biased region" description="Gly residues" evidence="14">
    <location>
        <begin position="36"/>
        <end position="45"/>
    </location>
</feature>
<evidence type="ECO:0000256" key="8">
    <source>
        <dbReference type="ARBA" id="ARBA00023139"/>
    </source>
</evidence>
<gene>
    <name evidence="17" type="ORF">KB1_24310</name>
</gene>
<dbReference type="PROSITE" id="PS52029">
    <property type="entry name" value="LD_TPASE"/>
    <property type="match status" value="1"/>
</dbReference>
<feature type="chain" id="PRO_5041994932" description="L,D-TPase catalytic domain-containing protein" evidence="15">
    <location>
        <begin position="23"/>
        <end position="410"/>
    </location>
</feature>
<keyword evidence="3" id="KW-0808">Transferase</keyword>
<feature type="domain" description="L,D-TPase catalytic" evidence="16">
    <location>
        <begin position="255"/>
        <end position="382"/>
    </location>
</feature>
<evidence type="ECO:0000256" key="2">
    <source>
        <dbReference type="ARBA" id="ARBA00022475"/>
    </source>
</evidence>
<dbReference type="Proteomes" id="UP000825072">
    <property type="component" value="Chromosome 1"/>
</dbReference>
<dbReference type="GO" id="GO:0018104">
    <property type="term" value="P:peptidoglycan-protein cross-linking"/>
    <property type="evidence" value="ECO:0007669"/>
    <property type="project" value="TreeGrafter"/>
</dbReference>
<keyword evidence="9" id="KW-0449">Lipoprotein</keyword>
<dbReference type="PROSITE" id="PS51257">
    <property type="entry name" value="PROKAR_LIPOPROTEIN"/>
    <property type="match status" value="1"/>
</dbReference>
<feature type="active site" description="Nucleophile" evidence="13">
    <location>
        <position position="358"/>
    </location>
</feature>
<keyword evidence="6 13" id="KW-0573">Peptidoglycan synthesis</keyword>
<keyword evidence="4 15" id="KW-0732">Signal</keyword>
<dbReference type="EMBL" id="AP024747">
    <property type="protein sequence ID" value="BCY26441.1"/>
    <property type="molecule type" value="Genomic_DNA"/>
</dbReference>
<dbReference type="CDD" id="cd16913">
    <property type="entry name" value="YkuD_like"/>
    <property type="match status" value="1"/>
</dbReference>
<dbReference type="GO" id="GO:0008360">
    <property type="term" value="P:regulation of cell shape"/>
    <property type="evidence" value="ECO:0007669"/>
    <property type="project" value="UniProtKB-UniRule"/>
</dbReference>